<dbReference type="PANTHER" id="PTHR33159">
    <property type="entry name" value="RPM1-INTERACTING PROTEIN 4 (RIN4) FAMILY PROTEIN"/>
    <property type="match status" value="1"/>
</dbReference>
<proteinExistence type="predicted"/>
<dbReference type="OrthoDB" id="1903947at2759"/>
<dbReference type="PANTHER" id="PTHR33159:SF93">
    <property type="entry name" value="PROTEIN NOI4"/>
    <property type="match status" value="1"/>
</dbReference>
<keyword evidence="4" id="KW-1185">Reference proteome</keyword>
<reference evidence="3" key="1">
    <citation type="submission" date="2020-02" db="EMBL/GenBank/DDBJ databases">
        <authorList>
            <person name="Scholz U."/>
            <person name="Mascher M."/>
            <person name="Fiebig A."/>
        </authorList>
    </citation>
    <scope>NUCLEOTIDE SEQUENCE</scope>
</reference>
<dbReference type="InterPro" id="IPR008700">
    <property type="entry name" value="TypeIII_avirulence_cleave"/>
</dbReference>
<dbReference type="AlphaFoldDB" id="A0A7I8LDS0"/>
<organism evidence="3 4">
    <name type="scientific">Spirodela intermedia</name>
    <name type="common">Intermediate duckweed</name>
    <dbReference type="NCBI Taxonomy" id="51605"/>
    <lineage>
        <taxon>Eukaryota</taxon>
        <taxon>Viridiplantae</taxon>
        <taxon>Streptophyta</taxon>
        <taxon>Embryophyta</taxon>
        <taxon>Tracheophyta</taxon>
        <taxon>Spermatophyta</taxon>
        <taxon>Magnoliopsida</taxon>
        <taxon>Liliopsida</taxon>
        <taxon>Araceae</taxon>
        <taxon>Lemnoideae</taxon>
        <taxon>Spirodela</taxon>
    </lineage>
</organism>
<evidence type="ECO:0000313" key="4">
    <source>
        <dbReference type="Proteomes" id="UP000663760"/>
    </source>
</evidence>
<name>A0A7I8LDS0_SPIIN</name>
<feature type="domain" description="RIN4 pathogenic type III effector avirulence factor Avr cleavage site" evidence="2">
    <location>
        <begin position="12"/>
        <end position="46"/>
    </location>
</feature>
<evidence type="ECO:0000313" key="3">
    <source>
        <dbReference type="EMBL" id="CAA7407786.1"/>
    </source>
</evidence>
<sequence length="84" mass="9084">MACNIISHSQREKGSPLPKFGDWDVNNPASAEGFTMIFNKVRDEKKTGGDAVVLGSPTKDAQAYGAPKPARIWCCFIKASPSRS</sequence>
<evidence type="ECO:0000256" key="1">
    <source>
        <dbReference type="SAM" id="MobiDB-lite"/>
    </source>
</evidence>
<accession>A0A7I8LDS0</accession>
<dbReference type="GO" id="GO:0005886">
    <property type="term" value="C:plasma membrane"/>
    <property type="evidence" value="ECO:0007669"/>
    <property type="project" value="TreeGrafter"/>
</dbReference>
<dbReference type="Pfam" id="PF05627">
    <property type="entry name" value="AvrRpt-cleavage"/>
    <property type="match status" value="1"/>
</dbReference>
<dbReference type="Proteomes" id="UP000663760">
    <property type="component" value="Chromosome 14"/>
</dbReference>
<dbReference type="InterPro" id="IPR040387">
    <property type="entry name" value="RIN4/NOI4"/>
</dbReference>
<gene>
    <name evidence="3" type="ORF">SI8410_14018464</name>
</gene>
<dbReference type="EMBL" id="LR746277">
    <property type="protein sequence ID" value="CAA7407786.1"/>
    <property type="molecule type" value="Genomic_DNA"/>
</dbReference>
<protein>
    <recommendedName>
        <fullName evidence="2">RIN4 pathogenic type III effector avirulence factor Avr cleavage site domain-containing protein</fullName>
    </recommendedName>
</protein>
<evidence type="ECO:0000259" key="2">
    <source>
        <dbReference type="Pfam" id="PF05627"/>
    </source>
</evidence>
<feature type="region of interest" description="Disordered" evidence="1">
    <location>
        <begin position="1"/>
        <end position="22"/>
    </location>
</feature>